<sequence>MDVLPNGGIFKELQLVHDTGYFSSACSLEEHWQQVRQLLPLDSRGGLPDSAARVGDWRHSLRHTVKSKETRLIPPELAAQKVYCDASGSGNLRTVM</sequence>
<dbReference type="Proteomes" id="UP001487740">
    <property type="component" value="Unassembled WGS sequence"/>
</dbReference>
<evidence type="ECO:0000313" key="1">
    <source>
        <dbReference type="EMBL" id="KAK8388585.1"/>
    </source>
</evidence>
<dbReference type="EMBL" id="JARAKH010000028">
    <property type="protein sequence ID" value="KAK8388585.1"/>
    <property type="molecule type" value="Genomic_DNA"/>
</dbReference>
<proteinExistence type="predicted"/>
<reference evidence="1 2" key="1">
    <citation type="submission" date="2023-03" db="EMBL/GenBank/DDBJ databases">
        <title>High-quality genome of Scylla paramamosain provides insights in environmental adaptation.</title>
        <authorList>
            <person name="Zhang L."/>
        </authorList>
    </citation>
    <scope>NUCLEOTIDE SEQUENCE [LARGE SCALE GENOMIC DNA]</scope>
    <source>
        <strain evidence="1">LZ_2023a</strain>
        <tissue evidence="1">Muscle</tissue>
    </source>
</reference>
<accession>A0AAW0TLH3</accession>
<gene>
    <name evidence="1" type="ORF">O3P69_020523</name>
</gene>
<evidence type="ECO:0000313" key="2">
    <source>
        <dbReference type="Proteomes" id="UP001487740"/>
    </source>
</evidence>
<organism evidence="1 2">
    <name type="scientific">Scylla paramamosain</name>
    <name type="common">Mud crab</name>
    <dbReference type="NCBI Taxonomy" id="85552"/>
    <lineage>
        <taxon>Eukaryota</taxon>
        <taxon>Metazoa</taxon>
        <taxon>Ecdysozoa</taxon>
        <taxon>Arthropoda</taxon>
        <taxon>Crustacea</taxon>
        <taxon>Multicrustacea</taxon>
        <taxon>Malacostraca</taxon>
        <taxon>Eumalacostraca</taxon>
        <taxon>Eucarida</taxon>
        <taxon>Decapoda</taxon>
        <taxon>Pleocyemata</taxon>
        <taxon>Brachyura</taxon>
        <taxon>Eubrachyura</taxon>
        <taxon>Portunoidea</taxon>
        <taxon>Portunidae</taxon>
        <taxon>Portuninae</taxon>
        <taxon>Scylla</taxon>
    </lineage>
</organism>
<evidence type="ECO:0008006" key="3">
    <source>
        <dbReference type="Google" id="ProtNLM"/>
    </source>
</evidence>
<name>A0AAW0TLH3_SCYPA</name>
<protein>
    <recommendedName>
        <fullName evidence="3">Krueppel-like factor 7</fullName>
    </recommendedName>
</protein>
<comment type="caution">
    <text evidence="1">The sequence shown here is derived from an EMBL/GenBank/DDBJ whole genome shotgun (WGS) entry which is preliminary data.</text>
</comment>
<keyword evidence="2" id="KW-1185">Reference proteome</keyword>
<dbReference type="AlphaFoldDB" id="A0AAW0TLH3"/>